<feature type="transmembrane region" description="Helical" evidence="1">
    <location>
        <begin position="102"/>
        <end position="120"/>
    </location>
</feature>
<feature type="transmembrane region" description="Helical" evidence="1">
    <location>
        <begin position="63"/>
        <end position="81"/>
    </location>
</feature>
<evidence type="ECO:0000256" key="1">
    <source>
        <dbReference type="SAM" id="Phobius"/>
    </source>
</evidence>
<keyword evidence="1" id="KW-1133">Transmembrane helix</keyword>
<accession>A0ABS8D485</accession>
<gene>
    <name evidence="2" type="ORF">LIN78_02715</name>
</gene>
<evidence type="ECO:0000313" key="2">
    <source>
        <dbReference type="EMBL" id="MCB6182463.1"/>
    </source>
</evidence>
<keyword evidence="1" id="KW-0812">Transmembrane</keyword>
<dbReference type="EMBL" id="JAJBZT010000001">
    <property type="protein sequence ID" value="MCB6182463.1"/>
    <property type="molecule type" value="Genomic_DNA"/>
</dbReference>
<name>A0ABS8D485_9NEIS</name>
<organism evidence="2 3">
    <name type="scientific">Leeia speluncae</name>
    <dbReference type="NCBI Taxonomy" id="2884804"/>
    <lineage>
        <taxon>Bacteria</taxon>
        <taxon>Pseudomonadati</taxon>
        <taxon>Pseudomonadota</taxon>
        <taxon>Betaproteobacteria</taxon>
        <taxon>Neisseriales</taxon>
        <taxon>Leeiaceae</taxon>
        <taxon>Leeia</taxon>
    </lineage>
</organism>
<protein>
    <recommendedName>
        <fullName evidence="4">Yip1 domain-containing protein</fullName>
    </recommendedName>
</protein>
<evidence type="ECO:0008006" key="4">
    <source>
        <dbReference type="Google" id="ProtNLM"/>
    </source>
</evidence>
<keyword evidence="3" id="KW-1185">Reference proteome</keyword>
<proteinExistence type="predicted"/>
<comment type="caution">
    <text evidence="2">The sequence shown here is derived from an EMBL/GenBank/DDBJ whole genome shotgun (WGS) entry which is preliminary data.</text>
</comment>
<keyword evidence="1" id="KW-0472">Membrane</keyword>
<evidence type="ECO:0000313" key="3">
    <source>
        <dbReference type="Proteomes" id="UP001165395"/>
    </source>
</evidence>
<sequence length="123" mass="14061">MKNRRTDNLKRPESPGIIDRIFMAMFAPIVFNIAVLLILVVIYRESRIVGGMLVGHIQIFSKTAILMTVFFPAVVGFILGTNRFVKLLGHLCYTNFEEERDINITIICWLVLLSITYLISKTI</sequence>
<dbReference type="Proteomes" id="UP001165395">
    <property type="component" value="Unassembled WGS sequence"/>
</dbReference>
<dbReference type="RefSeq" id="WP_227178201.1">
    <property type="nucleotide sequence ID" value="NZ_JAJBZT010000001.1"/>
</dbReference>
<feature type="transmembrane region" description="Helical" evidence="1">
    <location>
        <begin position="21"/>
        <end position="43"/>
    </location>
</feature>
<reference evidence="2" key="1">
    <citation type="submission" date="2021-10" db="EMBL/GenBank/DDBJ databases">
        <title>The complete genome sequence of Leeia sp. TBRC 13508.</title>
        <authorList>
            <person name="Charoenyingcharoen P."/>
            <person name="Yukphan P."/>
        </authorList>
    </citation>
    <scope>NUCLEOTIDE SEQUENCE</scope>
    <source>
        <strain evidence="2">TBRC 13508</strain>
    </source>
</reference>